<organism evidence="1">
    <name type="scientific">marine metagenome</name>
    <dbReference type="NCBI Taxonomy" id="408172"/>
    <lineage>
        <taxon>unclassified sequences</taxon>
        <taxon>metagenomes</taxon>
        <taxon>ecological metagenomes</taxon>
    </lineage>
</organism>
<dbReference type="AlphaFoldDB" id="A0A382BXG1"/>
<feature type="non-terminal residue" evidence="1">
    <location>
        <position position="221"/>
    </location>
</feature>
<dbReference type="GO" id="GO:0016788">
    <property type="term" value="F:hydrolase activity, acting on ester bonds"/>
    <property type="evidence" value="ECO:0007669"/>
    <property type="project" value="InterPro"/>
</dbReference>
<proteinExistence type="predicted"/>
<accession>A0A382BXG1</accession>
<dbReference type="PANTHER" id="PTHR42206:SF1">
    <property type="entry name" value="METAL-DEPENDENT HYDROLASE"/>
    <property type="match status" value="1"/>
</dbReference>
<protein>
    <recommendedName>
        <fullName evidence="2">Amidohydrolase-related domain-containing protein</fullName>
    </recommendedName>
</protein>
<reference evidence="1" key="1">
    <citation type="submission" date="2018-05" db="EMBL/GenBank/DDBJ databases">
        <authorList>
            <person name="Lanie J.A."/>
            <person name="Ng W.-L."/>
            <person name="Kazmierczak K.M."/>
            <person name="Andrzejewski T.M."/>
            <person name="Davidsen T.M."/>
            <person name="Wayne K.J."/>
            <person name="Tettelin H."/>
            <person name="Glass J.I."/>
            <person name="Rusch D."/>
            <person name="Podicherti R."/>
            <person name="Tsui H.-C.T."/>
            <person name="Winkler M.E."/>
        </authorList>
    </citation>
    <scope>NUCLEOTIDE SEQUENCE</scope>
</reference>
<dbReference type="InterPro" id="IPR011589">
    <property type="entry name" value="UCP004961"/>
</dbReference>
<dbReference type="InterPro" id="IPR032466">
    <property type="entry name" value="Metal_Hydrolase"/>
</dbReference>
<feature type="non-terminal residue" evidence="1">
    <location>
        <position position="1"/>
    </location>
</feature>
<gene>
    <name evidence="1" type="ORF">METZ01_LOCUS171342</name>
</gene>
<sequence length="221" mass="24293">LEQFKKQVEITLDLSKKARAAGAKVAVIASPHPVQLVKLLDDFNQETASELYLEAVEHCTYLVEEGEIVGLGELGRPHFDVNDDVWNLSNSVLTQSLKRAKEVDASVILHTETGTPKVMADLSRIASEASFPKSRLVKHYGGIGSIEDSHGLTVSLLASSTNIEYASVNRLEHMLETDYLDDPKRPGAVLGPKTVPRKTFKAIERGILDDEQVSKIHLDLP</sequence>
<dbReference type="EMBL" id="UINC01031826">
    <property type="protein sequence ID" value="SVB18488.1"/>
    <property type="molecule type" value="Genomic_DNA"/>
</dbReference>
<dbReference type="PANTHER" id="PTHR42206">
    <property type="entry name" value="METAL-DEPENDENT HYDROLASE-RELATED"/>
    <property type="match status" value="1"/>
</dbReference>
<evidence type="ECO:0008006" key="2">
    <source>
        <dbReference type="Google" id="ProtNLM"/>
    </source>
</evidence>
<evidence type="ECO:0000313" key="1">
    <source>
        <dbReference type="EMBL" id="SVB18488.1"/>
    </source>
</evidence>
<dbReference type="SUPFAM" id="SSF51556">
    <property type="entry name" value="Metallo-dependent hydrolases"/>
    <property type="match status" value="1"/>
</dbReference>
<dbReference type="Gene3D" id="3.20.20.140">
    <property type="entry name" value="Metal-dependent hydrolases"/>
    <property type="match status" value="1"/>
</dbReference>
<dbReference type="InterPro" id="IPR001130">
    <property type="entry name" value="TatD-like"/>
</dbReference>
<name>A0A382BXG1_9ZZZZ</name>
<dbReference type="Pfam" id="PF01026">
    <property type="entry name" value="TatD_DNase"/>
    <property type="match status" value="1"/>
</dbReference>